<proteinExistence type="predicted"/>
<keyword evidence="2" id="KW-1185">Reference proteome</keyword>
<reference evidence="1" key="2">
    <citation type="submission" date="2022-03" db="EMBL/GenBank/DDBJ databases">
        <title>Draft title - Genomic analysis of global carrot germplasm unveils the trajectory of domestication and the origin of high carotenoid orange carrot.</title>
        <authorList>
            <person name="Iorizzo M."/>
            <person name="Ellison S."/>
            <person name="Senalik D."/>
            <person name="Macko-Podgorni A."/>
            <person name="Grzebelus D."/>
            <person name="Bostan H."/>
            <person name="Rolling W."/>
            <person name="Curaba J."/>
            <person name="Simon P."/>
        </authorList>
    </citation>
    <scope>NUCLEOTIDE SEQUENCE</scope>
    <source>
        <tissue evidence="1">Leaf</tissue>
    </source>
</reference>
<evidence type="ECO:0000313" key="1">
    <source>
        <dbReference type="EMBL" id="WOG86828.1"/>
    </source>
</evidence>
<dbReference type="AlphaFoldDB" id="A0AAF0WEU1"/>
<organism evidence="1 2">
    <name type="scientific">Daucus carota subsp. sativus</name>
    <name type="common">Carrot</name>
    <dbReference type="NCBI Taxonomy" id="79200"/>
    <lineage>
        <taxon>Eukaryota</taxon>
        <taxon>Viridiplantae</taxon>
        <taxon>Streptophyta</taxon>
        <taxon>Embryophyta</taxon>
        <taxon>Tracheophyta</taxon>
        <taxon>Spermatophyta</taxon>
        <taxon>Magnoliopsida</taxon>
        <taxon>eudicotyledons</taxon>
        <taxon>Gunneridae</taxon>
        <taxon>Pentapetalae</taxon>
        <taxon>asterids</taxon>
        <taxon>campanulids</taxon>
        <taxon>Apiales</taxon>
        <taxon>Apiaceae</taxon>
        <taxon>Apioideae</taxon>
        <taxon>Scandiceae</taxon>
        <taxon>Daucinae</taxon>
        <taxon>Daucus</taxon>
        <taxon>Daucus sect. Daucus</taxon>
    </lineage>
</organism>
<name>A0AAF0WEU1_DAUCS</name>
<protein>
    <submittedName>
        <fullName evidence="1">Uncharacterized protein</fullName>
    </submittedName>
</protein>
<dbReference type="EMBL" id="CP093344">
    <property type="protein sequence ID" value="WOG86828.1"/>
    <property type="molecule type" value="Genomic_DNA"/>
</dbReference>
<accession>A0AAF0WEU1</accession>
<evidence type="ECO:0000313" key="2">
    <source>
        <dbReference type="Proteomes" id="UP000077755"/>
    </source>
</evidence>
<gene>
    <name evidence="1" type="ORF">DCAR_0206046</name>
</gene>
<dbReference type="Proteomes" id="UP000077755">
    <property type="component" value="Chromosome 2"/>
</dbReference>
<sequence>MQLRNMKLESLVIADQHATMNTPMITRDFGVPLVPQRLLVVLLTHTTVGSSIGMKS</sequence>
<reference evidence="1" key="1">
    <citation type="journal article" date="2016" name="Nat. Genet.">
        <title>A high-quality carrot genome assembly provides new insights into carotenoid accumulation and asterid genome evolution.</title>
        <authorList>
            <person name="Iorizzo M."/>
            <person name="Ellison S."/>
            <person name="Senalik D."/>
            <person name="Zeng P."/>
            <person name="Satapoomin P."/>
            <person name="Huang J."/>
            <person name="Bowman M."/>
            <person name="Iovene M."/>
            <person name="Sanseverino W."/>
            <person name="Cavagnaro P."/>
            <person name="Yildiz M."/>
            <person name="Macko-Podgorni A."/>
            <person name="Moranska E."/>
            <person name="Grzebelus E."/>
            <person name="Grzebelus D."/>
            <person name="Ashrafi H."/>
            <person name="Zheng Z."/>
            <person name="Cheng S."/>
            <person name="Spooner D."/>
            <person name="Van Deynze A."/>
            <person name="Simon P."/>
        </authorList>
    </citation>
    <scope>NUCLEOTIDE SEQUENCE</scope>
    <source>
        <tissue evidence="1">Leaf</tissue>
    </source>
</reference>